<feature type="region of interest" description="Disordered" evidence="1">
    <location>
        <begin position="53"/>
        <end position="73"/>
    </location>
</feature>
<comment type="caution">
    <text evidence="3">The sequence shown here is derived from an EMBL/GenBank/DDBJ whole genome shotgun (WGS) entry which is preliminary data.</text>
</comment>
<evidence type="ECO:0000256" key="1">
    <source>
        <dbReference type="SAM" id="MobiDB-lite"/>
    </source>
</evidence>
<accession>A0A132MZR5</accession>
<dbReference type="RefSeq" id="WP_066889033.1">
    <property type="nucleotide sequence ID" value="NZ_LAXD01000001.1"/>
</dbReference>
<dbReference type="Proteomes" id="UP000070188">
    <property type="component" value="Unassembled WGS sequence"/>
</dbReference>
<proteinExistence type="predicted"/>
<evidence type="ECO:0000313" key="7">
    <source>
        <dbReference type="Proteomes" id="UP000070659"/>
    </source>
</evidence>
<keyword evidence="5" id="KW-1185">Reference proteome</keyword>
<evidence type="ECO:0000313" key="3">
    <source>
        <dbReference type="EMBL" id="KWX03379.1"/>
    </source>
</evidence>
<reference evidence="3 7" key="2">
    <citation type="submission" date="2015-02" db="EMBL/GenBank/DDBJ databases">
        <title>Physiological reanalysis, assessment of diazotrophy, and genome sequences of multiple isolates of Streptomyces thermoautotrophicus.</title>
        <authorList>
            <person name="MacKellar D.C."/>
            <person name="Lieber L."/>
            <person name="Norman J."/>
            <person name="Bolger A."/>
            <person name="Tobin C."/>
            <person name="Murray J.W."/>
            <person name="Prell J."/>
        </authorList>
    </citation>
    <scope>NUCLEOTIDE SEQUENCE [LARGE SCALE GENOMIC DNA]</scope>
    <source>
        <strain evidence="3 7">UBT1</strain>
    </source>
</reference>
<dbReference type="EMBL" id="JYIJ01000017">
    <property type="protein sequence ID" value="KWX03379.1"/>
    <property type="molecule type" value="Genomic_DNA"/>
</dbReference>
<organism evidence="3 7">
    <name type="scientific">Carbonactinospora thermoautotrophica</name>
    <dbReference type="NCBI Taxonomy" id="1469144"/>
    <lineage>
        <taxon>Bacteria</taxon>
        <taxon>Bacillati</taxon>
        <taxon>Actinomycetota</taxon>
        <taxon>Actinomycetes</taxon>
        <taxon>Kitasatosporales</taxon>
        <taxon>Carbonactinosporaceae</taxon>
        <taxon>Carbonactinospora</taxon>
    </lineage>
</organism>
<name>A0A132MZR5_9ACTN</name>
<dbReference type="Proteomes" id="UP000070659">
    <property type="component" value="Unassembled WGS sequence"/>
</dbReference>
<dbReference type="EMBL" id="LAXD01000001">
    <property type="protein sequence ID" value="KWX02167.1"/>
    <property type="molecule type" value="Genomic_DNA"/>
</dbReference>
<evidence type="ECO:0000313" key="5">
    <source>
        <dbReference type="Proteomes" id="UP000070188"/>
    </source>
</evidence>
<evidence type="ECO:0000313" key="2">
    <source>
        <dbReference type="EMBL" id="KWX02167.1"/>
    </source>
</evidence>
<protein>
    <submittedName>
        <fullName evidence="3">Uncharacterized protein</fullName>
    </submittedName>
</protein>
<sequence>MQIMWACLLAPAVMLCLLLVLSTVEDWLAGSPVTAGPRDPKPRVIRLTLTRKKPRGQPVPLVAHQPATDREAA</sequence>
<dbReference type="AlphaFoldDB" id="A0A132MZR5"/>
<gene>
    <name evidence="2" type="ORF">LI90_3209</name>
    <name evidence="3" type="ORF">TH66_10575</name>
    <name evidence="4" type="ORF">TR74_19360</name>
</gene>
<reference evidence="6" key="1">
    <citation type="submission" date="2015-02" db="EMBL/GenBank/DDBJ databases">
        <title>Physiological reanalysis, assessment of diazotrophy, and genome sequences of multiple isolates of Streptomyces thermoautotrophicus.</title>
        <authorList>
            <person name="MacKellar D.C."/>
            <person name="Lieber L."/>
            <person name="Norman J."/>
            <person name="Bolger A."/>
            <person name="Tobin C."/>
            <person name="Murray J.W."/>
            <person name="Friesen M."/>
            <person name="Prell J."/>
        </authorList>
    </citation>
    <scope>NUCLEOTIDE SEQUENCE [LARGE SCALE GENOMIC DNA]</scope>
    <source>
        <strain evidence="6">UBT1</strain>
    </source>
</reference>
<reference evidence="2" key="4">
    <citation type="submission" date="2015-04" db="EMBL/GenBank/DDBJ databases">
        <title>Physiological reanalysis, assessment of diazotrophy, and genome sequences of multiple isolates of Streptomyces thermoautotrophicus.</title>
        <authorList>
            <person name="MacKellar D.C."/>
            <person name="Lieber L."/>
            <person name="Norman J."/>
            <person name="Bolger A."/>
            <person name="Tobin C."/>
            <person name="Murray J.W."/>
            <person name="Woodward J."/>
            <person name="Friesen M."/>
            <person name="Prell J."/>
        </authorList>
    </citation>
    <scope>NUCLEOTIDE SEQUENCE [LARGE SCALE GENOMIC DNA]</scope>
    <source>
        <strain evidence="2">H1</strain>
    </source>
</reference>
<dbReference type="PATRIC" id="fig|1469144.10.peg.3456"/>
<evidence type="ECO:0000313" key="6">
    <source>
        <dbReference type="Proteomes" id="UP000070598"/>
    </source>
</evidence>
<evidence type="ECO:0000313" key="4">
    <source>
        <dbReference type="EMBL" id="KWX07253.1"/>
    </source>
</evidence>
<dbReference type="Proteomes" id="UP000070598">
    <property type="component" value="Unassembled WGS sequence"/>
</dbReference>
<dbReference type="EMBL" id="JYIK01001066">
    <property type="protein sequence ID" value="KWX07253.1"/>
    <property type="molecule type" value="Genomic_DNA"/>
</dbReference>
<reference evidence="5" key="3">
    <citation type="submission" date="2015-04" db="EMBL/GenBank/DDBJ databases">
        <title>Physiological reanalysis, assessment of diazotrophy, and genome sequences of multiple isolates of Streptomyces thermoautotrophicus.</title>
        <authorList>
            <person name="MacKellar D.C."/>
            <person name="Lieber L."/>
            <person name="Norman J."/>
            <person name="Bolger A."/>
            <person name="Tobin C."/>
            <person name="Murray J.W."/>
            <person name="Chang R."/>
            <person name="Ford T."/>
            <person name="Nguyen P.Q."/>
            <person name="Woodward J."/>
            <person name="Permingeat H."/>
            <person name="Joshi N.S."/>
            <person name="Silver P.A."/>
            <person name="Usadel B."/>
            <person name="Rutherford A.W."/>
            <person name="Friesen M."/>
            <person name="Prell J."/>
        </authorList>
    </citation>
    <scope>NUCLEOTIDE SEQUENCE [LARGE SCALE GENOMIC DNA]</scope>
    <source>
        <strain evidence="5">H1</strain>
    </source>
</reference>